<dbReference type="Gene3D" id="3.20.20.140">
    <property type="entry name" value="Metal-dependent hydrolases"/>
    <property type="match status" value="1"/>
</dbReference>
<keyword evidence="2" id="KW-0378">Hydrolase</keyword>
<comment type="caution">
    <text evidence="2">The sequence shown here is derived from an EMBL/GenBank/DDBJ whole genome shotgun (WGS) entry which is preliminary data.</text>
</comment>
<dbReference type="eggNOG" id="COG1574">
    <property type="taxonomic scope" value="Bacteria"/>
</dbReference>
<dbReference type="Gene3D" id="2.30.40.10">
    <property type="entry name" value="Urease, subunit C, domain 1"/>
    <property type="match status" value="1"/>
</dbReference>
<dbReference type="PANTHER" id="PTHR22642">
    <property type="entry name" value="IMIDAZOLONEPROPIONASE"/>
    <property type="match status" value="1"/>
</dbReference>
<feature type="domain" description="Amidohydrolase 3" evidence="1">
    <location>
        <begin position="74"/>
        <end position="571"/>
    </location>
</feature>
<dbReference type="Gene3D" id="3.10.310.70">
    <property type="match status" value="1"/>
</dbReference>
<dbReference type="RefSeq" id="WP_034714547.1">
    <property type="nucleotide sequence ID" value="NZ_JPRH01000010.1"/>
</dbReference>
<dbReference type="STRING" id="445961.IW15_19595"/>
<dbReference type="InterPro" id="IPR013108">
    <property type="entry name" value="Amidohydro_3"/>
</dbReference>
<evidence type="ECO:0000313" key="2">
    <source>
        <dbReference type="EMBL" id="KFF10544.1"/>
    </source>
</evidence>
<dbReference type="OrthoDB" id="9767366at2"/>
<dbReference type="Proteomes" id="UP000028705">
    <property type="component" value="Unassembled WGS sequence"/>
</dbReference>
<dbReference type="EMBL" id="JPRH01000010">
    <property type="protein sequence ID" value="KFF10544.1"/>
    <property type="molecule type" value="Genomic_DNA"/>
</dbReference>
<dbReference type="InterPro" id="IPR033932">
    <property type="entry name" value="YtcJ-like"/>
</dbReference>
<evidence type="ECO:0000313" key="3">
    <source>
        <dbReference type="Proteomes" id="UP000028705"/>
    </source>
</evidence>
<keyword evidence="3" id="KW-1185">Reference proteome</keyword>
<accession>A0A086A1I0</accession>
<dbReference type="PANTHER" id="PTHR22642:SF2">
    <property type="entry name" value="PROTEIN LONG AFTER FAR-RED 3"/>
    <property type="match status" value="1"/>
</dbReference>
<organism evidence="2 3">
    <name type="scientific">Chryseobacterium soli</name>
    <dbReference type="NCBI Taxonomy" id="445961"/>
    <lineage>
        <taxon>Bacteria</taxon>
        <taxon>Pseudomonadati</taxon>
        <taxon>Bacteroidota</taxon>
        <taxon>Flavobacteriia</taxon>
        <taxon>Flavobacteriales</taxon>
        <taxon>Weeksellaceae</taxon>
        <taxon>Chryseobacterium group</taxon>
        <taxon>Chryseobacterium</taxon>
    </lineage>
</organism>
<dbReference type="CDD" id="cd01300">
    <property type="entry name" value="YtcJ_like"/>
    <property type="match status" value="1"/>
</dbReference>
<protein>
    <submittedName>
        <fullName evidence="2">Amidohydrolase</fullName>
    </submittedName>
</protein>
<dbReference type="InterPro" id="IPR011059">
    <property type="entry name" value="Metal-dep_hydrolase_composite"/>
</dbReference>
<dbReference type="SUPFAM" id="SSF51338">
    <property type="entry name" value="Composite domain of metallo-dependent hydrolases"/>
    <property type="match status" value="1"/>
</dbReference>
<dbReference type="SUPFAM" id="SSF51556">
    <property type="entry name" value="Metallo-dependent hydrolases"/>
    <property type="match status" value="1"/>
</dbReference>
<dbReference type="AlphaFoldDB" id="A0A086A1I0"/>
<evidence type="ECO:0000259" key="1">
    <source>
        <dbReference type="Pfam" id="PF07969"/>
    </source>
</evidence>
<gene>
    <name evidence="2" type="ORF">IW15_19595</name>
</gene>
<dbReference type="GO" id="GO:0016810">
    <property type="term" value="F:hydrolase activity, acting on carbon-nitrogen (but not peptide) bonds"/>
    <property type="evidence" value="ECO:0007669"/>
    <property type="project" value="InterPro"/>
</dbReference>
<proteinExistence type="predicted"/>
<dbReference type="PROSITE" id="PS51257">
    <property type="entry name" value="PROKAR_LIPOPROTEIN"/>
    <property type="match status" value="1"/>
</dbReference>
<name>A0A086A1I0_9FLAO</name>
<sequence length="574" mass="63900">MKALIYLILSALFISSCQTRIPTEKAETLYFGGPILTMEDQAPQAEALVIKNGKILFAGKKSEADHYTDSHTKMIDLKGNVLLPGFIDVHSHLTSRAGMMQAVDLFPDPYGTVNSIPELQNTLKNFIKDHKISNSQSVIGNGYDDAIMKEHRHPTKEELDAVSKTNPIIVIHTSGHASVANTAMLQLLGISDSSKDPDGGHYGRDKKTGKLTGKLEENASFLALLALTEKMNKEIADPQTLALKNLMKAQDEWLSYGQTTICDGRTMGESVHLLEKAASEHLFKADIVYFPDYEYFKKDLNTFKPKYMKYNNHLKLGGFKFSDDGSPQGKTAWLTQPYLVPPEGQSADYKGFPIFTDEVLYDDLKTLFQNNITAQLHVNGDAAIDQALRVIKRLKDEKIYRPELRATLIHVQNSRPDHIQKIKDLGLIPSYFSTHAYLWGDWHYSSVFGPERASFISPAHSALQAGIIFTIHHDAPVTPPDLITAVYAAVNRKTRSGMILGPNERISPLEALKAITINAAYQLQEEKTKGSIKAGKLADLVILDKNPLTIDPEQIRSIVVLETIKEGVSVYKRK</sequence>
<reference evidence="2 3" key="1">
    <citation type="submission" date="2014-07" db="EMBL/GenBank/DDBJ databases">
        <title>Genome of Chryseobacterium soli DSM 19298.</title>
        <authorList>
            <person name="Stropko S.J."/>
            <person name="Pipes S.E."/>
            <person name="Newman J."/>
        </authorList>
    </citation>
    <scope>NUCLEOTIDE SEQUENCE [LARGE SCALE GENOMIC DNA]</scope>
    <source>
        <strain evidence="2 3">DSM 19298</strain>
    </source>
</reference>
<dbReference type="InterPro" id="IPR032466">
    <property type="entry name" value="Metal_Hydrolase"/>
</dbReference>
<dbReference type="Pfam" id="PF07969">
    <property type="entry name" value="Amidohydro_3"/>
    <property type="match status" value="1"/>
</dbReference>